<protein>
    <submittedName>
        <fullName evidence="1">Uncharacterized protein</fullName>
    </submittedName>
</protein>
<reference evidence="1 2" key="1">
    <citation type="submission" date="2016-12" db="EMBL/GenBank/DDBJ databases">
        <title>Thioflexothrix psekupsii D3 genome sequencing and assembly.</title>
        <authorList>
            <person name="Fomenkov A."/>
            <person name="Vincze T."/>
            <person name="Grabovich M."/>
            <person name="Anton B.P."/>
            <person name="Dubinina G."/>
            <person name="Orlova M."/>
            <person name="Belousova E."/>
            <person name="Roberts R.J."/>
        </authorList>
    </citation>
    <scope>NUCLEOTIDE SEQUENCE [LARGE SCALE GENOMIC DNA]</scope>
    <source>
        <strain evidence="1">D3</strain>
    </source>
</reference>
<proteinExistence type="predicted"/>
<gene>
    <name evidence="1" type="ORF">TPSD3_15745</name>
</gene>
<dbReference type="RefSeq" id="WP_086489497.1">
    <property type="nucleotide sequence ID" value="NZ_MSLT01000023.1"/>
</dbReference>
<sequence length="1442" mass="166350">MSDFMLQQCFTRFCPVLQSDGFVATRLQQLAAQLQEHHTAILQFTYQQLTDVNPSLINRYHEWFKSWIIHDHAQSHRQSFSELHQELGYHHFLALIESYNQSLAHFLDESFLIWCDQHSHDLQLRLTAHWQQQQLRVNIDAIVEQVIAELRSLPSLQPEWDDQPSTQTSGIVWADEEDDAAQVKPSASANSPAPEMVKLNAAQLKQQLKTVLTQWCELPLNSQVELENLFLRDFACHLIAPLSASQRFWKALLVKLDRHLSHALHGSLRTYILTNALEVLIAAVPRYPFIASVVNTLLPLYEELNAPIGELLLLNIMRNSLPDGDLAIRYMQQLDLQAIVAQLDEQLALLPAGNQEAIQLLRPYWERAELDWLAEAIEQLERQLQHTQLTPLFLLSNNEWRKRFSSLLTEGLTNQRGTETTCQLLEEVMAQAIRAHALSPRPQLARDLFRRAVTLCCTPDKQWIVWKKHRQMALALQNLEADHFDDSAVWIIAKPILISARPIFAAFDHIVADNIEFSLHWYKALNLPTSFNRQSSLGCRLNELQQNLYYLALYLRLYNPYSAILHLKRRYAEHLTQHSYQQGLLSLDSRAILDAFRELQAHVQATSGISADLLQGLQQFVSLLPTMTASLQLYRQTSVFTLFANIFFLKTYPNYIQCVGERGIQLGIRDNELTLQRVAQVLISVANNPSEHLQLWFNCFASDMANIEKRTLEANLAALNHVLQTHLLADEAEPVYALINDVYVKSLGITYNPATAGQQQQLQFFELILTGSRWQQLFNKNAKVPRYLSVFLEQLPLLLKETQLNAELANFLQEQLQLFTQALIQHGEEESAWQYVLPAFDCALQRHRTRELEMAWRSLLAVLPANCRLFWQPALLRGIRCLRQVGLGRAISRHSRLLAQQMTQQLLIISPPSPEKYAAFEIKGYRDLGKFLDHTAHVLRNQCPTLAALNLGRYLVECIVPFVDYPGRFWQMAWLQLTDTLLLELDDCEQLALIDWTRQLAAISHSLPDTKALGQFVFHNIDFLFAETRQMEQHWRDFIGGLLVATMTEDNAPISGSVLAQRLLLSSPIFQNETAASWEERASTLIEALNEYLTEPLIQRLNQRQMVLTRNLIACEKLSELRKGGQGIGAGALLLSASPDSRTVWYSDLAMRVAYEQQDSLSPTDALVLQLSQWNTPDFKQIRQQANLIQTVSDIPLSSEETPANSRWLTWLRGKSGVSYRLTLSQQHAFTLLLQQLVLEPILTQENTPNLLFEVLLLTFSHQDFPVLMRFNERVQRALNEQFPDSHFLPKRWQLLNAELPRFTLAQRLWLWHDQWAQYLVKQLKPFEQLDDMDLRRLQWQRTQRDLGFLLRRLSLQLIINDPPESFAQWFWEHIGSFLQPTTRAEALRIFPHCTEKLQLYLNPLEQKILESYMRALTDLSADPHWQMPAQRAIHHSITEAA</sequence>
<name>A0A251X5R1_9GAMM</name>
<evidence type="ECO:0000313" key="2">
    <source>
        <dbReference type="Proteomes" id="UP000194798"/>
    </source>
</evidence>
<organism evidence="1 2">
    <name type="scientific">Thioflexithrix psekupsensis</name>
    <dbReference type="NCBI Taxonomy" id="1570016"/>
    <lineage>
        <taxon>Bacteria</taxon>
        <taxon>Pseudomonadati</taxon>
        <taxon>Pseudomonadota</taxon>
        <taxon>Gammaproteobacteria</taxon>
        <taxon>Thiotrichales</taxon>
        <taxon>Thioflexithrix</taxon>
    </lineage>
</organism>
<dbReference type="EMBL" id="MSLT01000023">
    <property type="protein sequence ID" value="OUD12539.1"/>
    <property type="molecule type" value="Genomic_DNA"/>
</dbReference>
<dbReference type="OrthoDB" id="7073652at2"/>
<keyword evidence="2" id="KW-1185">Reference proteome</keyword>
<evidence type="ECO:0000313" key="1">
    <source>
        <dbReference type="EMBL" id="OUD12539.1"/>
    </source>
</evidence>
<dbReference type="Proteomes" id="UP000194798">
    <property type="component" value="Unassembled WGS sequence"/>
</dbReference>
<comment type="caution">
    <text evidence="1">The sequence shown here is derived from an EMBL/GenBank/DDBJ whole genome shotgun (WGS) entry which is preliminary data.</text>
</comment>
<accession>A0A251X5R1</accession>